<sequence length="229" mass="25482">MIFIPNIIIDVGSCCTWVPHKRTQIIRIQCKPNKQFLSSFQTMVMKKFEETIAAKDSTENGNSSSLMEEISNKKQRIEGPFVMPLISIPKLEEQSSNASIVLSGTAKKGEIGPPLGTVDIGVSKSAYFFQVALPGVKKDPGQFSCEIERGGMVHVRGETSTGGKTVTRHSRVFEMKFQQQSPPGQFSLSFSLPGPVDPRLFYPNFRSDGIFEAIVMKCEEDEDDFIVFF</sequence>
<evidence type="ECO:0000256" key="1">
    <source>
        <dbReference type="PROSITE-ProRule" id="PRU00285"/>
    </source>
</evidence>
<dbReference type="Proteomes" id="UP000235145">
    <property type="component" value="Unassembled WGS sequence"/>
</dbReference>
<dbReference type="AlphaFoldDB" id="A0A9R1X051"/>
<comment type="similarity">
    <text evidence="1">Belongs to the small heat shock protein (HSP20) family.</text>
</comment>
<dbReference type="InterPro" id="IPR008978">
    <property type="entry name" value="HSP20-like_chaperone"/>
</dbReference>
<dbReference type="FunFam" id="2.60.40.790:FF:000049">
    <property type="entry name" value="Increased DNA methylation 3"/>
    <property type="match status" value="1"/>
</dbReference>
<proteinExistence type="inferred from homology"/>
<reference evidence="3 4" key="1">
    <citation type="journal article" date="2017" name="Nat. Commun.">
        <title>Genome assembly with in vitro proximity ligation data and whole-genome triplication in lettuce.</title>
        <authorList>
            <person name="Reyes-Chin-Wo S."/>
            <person name="Wang Z."/>
            <person name="Yang X."/>
            <person name="Kozik A."/>
            <person name="Arikit S."/>
            <person name="Song C."/>
            <person name="Xia L."/>
            <person name="Froenicke L."/>
            <person name="Lavelle D.O."/>
            <person name="Truco M.J."/>
            <person name="Xia R."/>
            <person name="Zhu S."/>
            <person name="Xu C."/>
            <person name="Xu H."/>
            <person name="Xu X."/>
            <person name="Cox K."/>
            <person name="Korf I."/>
            <person name="Meyers B.C."/>
            <person name="Michelmore R.W."/>
        </authorList>
    </citation>
    <scope>NUCLEOTIDE SEQUENCE [LARGE SCALE GENOMIC DNA]</scope>
    <source>
        <strain evidence="4">cv. Salinas</strain>
        <tissue evidence="3">Seedlings</tissue>
    </source>
</reference>
<dbReference type="Gene3D" id="2.60.40.790">
    <property type="match status" value="1"/>
</dbReference>
<dbReference type="EMBL" id="NBSK02000008">
    <property type="protein sequence ID" value="KAJ0191537.1"/>
    <property type="molecule type" value="Genomic_DNA"/>
</dbReference>
<comment type="caution">
    <text evidence="3">The sequence shown here is derived from an EMBL/GenBank/DDBJ whole genome shotgun (WGS) entry which is preliminary data.</text>
</comment>
<evidence type="ECO:0000313" key="3">
    <source>
        <dbReference type="EMBL" id="KAJ0191537.1"/>
    </source>
</evidence>
<dbReference type="PANTHER" id="PTHR34661">
    <property type="entry name" value="INCREASED DNA METHYLATION 3"/>
    <property type="match status" value="1"/>
</dbReference>
<dbReference type="InterPro" id="IPR002068">
    <property type="entry name" value="A-crystallin/Hsp20_dom"/>
</dbReference>
<dbReference type="GO" id="GO:0005634">
    <property type="term" value="C:nucleus"/>
    <property type="evidence" value="ECO:0000318"/>
    <property type="project" value="GO_Central"/>
</dbReference>
<protein>
    <recommendedName>
        <fullName evidence="2">SHSP domain-containing protein</fullName>
    </recommendedName>
</protein>
<gene>
    <name evidence="3" type="ORF">LSAT_V11C800400150</name>
</gene>
<name>A0A9R1X051_LACSA</name>
<keyword evidence="4" id="KW-1185">Reference proteome</keyword>
<accession>A0A9R1X051</accession>
<dbReference type="PANTHER" id="PTHR34661:SF1">
    <property type="entry name" value="INCREASED DNA METHYLATION 3"/>
    <property type="match status" value="1"/>
</dbReference>
<evidence type="ECO:0000259" key="2">
    <source>
        <dbReference type="PROSITE" id="PS01031"/>
    </source>
</evidence>
<organism evidence="3 4">
    <name type="scientific">Lactuca sativa</name>
    <name type="common">Garden lettuce</name>
    <dbReference type="NCBI Taxonomy" id="4236"/>
    <lineage>
        <taxon>Eukaryota</taxon>
        <taxon>Viridiplantae</taxon>
        <taxon>Streptophyta</taxon>
        <taxon>Embryophyta</taxon>
        <taxon>Tracheophyta</taxon>
        <taxon>Spermatophyta</taxon>
        <taxon>Magnoliopsida</taxon>
        <taxon>eudicotyledons</taxon>
        <taxon>Gunneridae</taxon>
        <taxon>Pentapetalae</taxon>
        <taxon>asterids</taxon>
        <taxon>campanulids</taxon>
        <taxon>Asterales</taxon>
        <taxon>Asteraceae</taxon>
        <taxon>Cichorioideae</taxon>
        <taxon>Cichorieae</taxon>
        <taxon>Lactucinae</taxon>
        <taxon>Lactuca</taxon>
    </lineage>
</organism>
<dbReference type="InterPro" id="IPR039321">
    <property type="entry name" value="IDM2/3-like"/>
</dbReference>
<dbReference type="PROSITE" id="PS01031">
    <property type="entry name" value="SHSP"/>
    <property type="match status" value="1"/>
</dbReference>
<dbReference type="CDD" id="cd06464">
    <property type="entry name" value="ACD_sHsps-like"/>
    <property type="match status" value="1"/>
</dbReference>
<feature type="domain" description="SHSP" evidence="2">
    <location>
        <begin position="106"/>
        <end position="229"/>
    </location>
</feature>
<evidence type="ECO:0000313" key="4">
    <source>
        <dbReference type="Proteomes" id="UP000235145"/>
    </source>
</evidence>